<reference evidence="1" key="1">
    <citation type="submission" date="2021-05" db="EMBL/GenBank/DDBJ databases">
        <authorList>
            <person name="Alioto T."/>
            <person name="Alioto T."/>
            <person name="Gomez Garrido J."/>
        </authorList>
    </citation>
    <scope>NUCLEOTIDE SEQUENCE</scope>
</reference>
<dbReference type="AlphaFoldDB" id="A0A8D8S058"/>
<evidence type="ECO:0000313" key="1">
    <source>
        <dbReference type="EMBL" id="CAG6658019.1"/>
    </source>
</evidence>
<dbReference type="EMBL" id="HBUF01190408">
    <property type="protein sequence ID" value="CAG6658019.1"/>
    <property type="molecule type" value="Transcribed_RNA"/>
</dbReference>
<accession>A0A8D8S058</accession>
<dbReference type="EMBL" id="HBUF01190407">
    <property type="protein sequence ID" value="CAG6658018.1"/>
    <property type="molecule type" value="Transcribed_RNA"/>
</dbReference>
<protein>
    <submittedName>
        <fullName evidence="1">Uncharacterized protein</fullName>
    </submittedName>
</protein>
<proteinExistence type="predicted"/>
<sequence>MCVRCGTFNRMVRLRRTLNQMKQTTTNMCVTIHYVSINSLTNLMCVHCGTFNRMVRLRRTLNQMKQTTTNLCVRFITSLNSLTNLMCVHCSTFNRFVRSSLLPELSAWLS</sequence>
<name>A0A8D8S058_9HEMI</name>
<organism evidence="1">
    <name type="scientific">Cacopsylla melanoneura</name>
    <dbReference type="NCBI Taxonomy" id="428564"/>
    <lineage>
        <taxon>Eukaryota</taxon>
        <taxon>Metazoa</taxon>
        <taxon>Ecdysozoa</taxon>
        <taxon>Arthropoda</taxon>
        <taxon>Hexapoda</taxon>
        <taxon>Insecta</taxon>
        <taxon>Pterygota</taxon>
        <taxon>Neoptera</taxon>
        <taxon>Paraneoptera</taxon>
        <taxon>Hemiptera</taxon>
        <taxon>Sternorrhyncha</taxon>
        <taxon>Psylloidea</taxon>
        <taxon>Psyllidae</taxon>
        <taxon>Psyllinae</taxon>
        <taxon>Cacopsylla</taxon>
    </lineage>
</organism>